<evidence type="ECO:0000256" key="7">
    <source>
        <dbReference type="SAM" id="MobiDB-lite"/>
    </source>
</evidence>
<dbReference type="PANTHER" id="PTHR43663">
    <property type="entry name" value="CHROMATE TRANSPORT PROTEIN-RELATED"/>
    <property type="match status" value="1"/>
</dbReference>
<keyword evidence="5 8" id="KW-1133">Transmembrane helix</keyword>
<evidence type="ECO:0000256" key="1">
    <source>
        <dbReference type="ARBA" id="ARBA00004651"/>
    </source>
</evidence>
<dbReference type="Proteomes" id="UP000245820">
    <property type="component" value="Chromosome"/>
</dbReference>
<feature type="transmembrane region" description="Helical" evidence="8">
    <location>
        <begin position="136"/>
        <end position="156"/>
    </location>
</feature>
<keyword evidence="6 8" id="KW-0472">Membrane</keyword>
<feature type="transmembrane region" description="Helical" evidence="8">
    <location>
        <begin position="35"/>
        <end position="54"/>
    </location>
</feature>
<dbReference type="EMBL" id="CP029343">
    <property type="protein sequence ID" value="AWL07141.1"/>
    <property type="molecule type" value="Genomic_DNA"/>
</dbReference>
<accession>A0A2S2DP79</accession>
<dbReference type="InterPro" id="IPR052518">
    <property type="entry name" value="CHR_Transporter"/>
</dbReference>
<dbReference type="GO" id="GO:0015109">
    <property type="term" value="F:chromate transmembrane transporter activity"/>
    <property type="evidence" value="ECO:0007669"/>
    <property type="project" value="InterPro"/>
</dbReference>
<comment type="similarity">
    <text evidence="2">Belongs to the chromate ion transporter (CHR) (TC 2.A.51) family.</text>
</comment>
<evidence type="ECO:0000256" key="6">
    <source>
        <dbReference type="ARBA" id="ARBA00023136"/>
    </source>
</evidence>
<keyword evidence="3" id="KW-1003">Cell membrane</keyword>
<dbReference type="Pfam" id="PF02417">
    <property type="entry name" value="Chromate_transp"/>
    <property type="match status" value="1"/>
</dbReference>
<dbReference type="AlphaFoldDB" id="A0A2S2DP79"/>
<keyword evidence="4 8" id="KW-0812">Transmembrane</keyword>
<gene>
    <name evidence="9" type="ORF">DIR46_23745</name>
</gene>
<dbReference type="GO" id="GO:0005886">
    <property type="term" value="C:plasma membrane"/>
    <property type="evidence" value="ECO:0007669"/>
    <property type="project" value="UniProtKB-SubCell"/>
</dbReference>
<feature type="region of interest" description="Disordered" evidence="7">
    <location>
        <begin position="1"/>
        <end position="28"/>
    </location>
</feature>
<dbReference type="OrthoDB" id="8596378at2"/>
<keyword evidence="10" id="KW-1185">Reference proteome</keyword>
<dbReference type="PANTHER" id="PTHR43663:SF1">
    <property type="entry name" value="CHROMATE TRANSPORTER"/>
    <property type="match status" value="1"/>
</dbReference>
<feature type="transmembrane region" description="Helical" evidence="8">
    <location>
        <begin position="189"/>
        <end position="206"/>
    </location>
</feature>
<feature type="transmembrane region" description="Helical" evidence="8">
    <location>
        <begin position="97"/>
        <end position="124"/>
    </location>
</feature>
<protein>
    <submittedName>
        <fullName evidence="9">Chromate transporter</fullName>
    </submittedName>
</protein>
<dbReference type="KEGG" id="mtim:DIR46_23745"/>
<name>A0A2S2DP79_9BURK</name>
<evidence type="ECO:0000313" key="9">
    <source>
        <dbReference type="EMBL" id="AWL07141.1"/>
    </source>
</evidence>
<evidence type="ECO:0000256" key="3">
    <source>
        <dbReference type="ARBA" id="ARBA00022475"/>
    </source>
</evidence>
<reference evidence="9 10" key="1">
    <citation type="submission" date="2018-05" db="EMBL/GenBank/DDBJ databases">
        <title>Complete genome sequence of Massilia oculi sp. nov. CCUG 43427T (=DSM 26321T), the type strain of M. oculi, and comparison with genome sequences of other Massilia strains.</title>
        <authorList>
            <person name="Zhu B."/>
        </authorList>
    </citation>
    <scope>NUCLEOTIDE SEQUENCE [LARGE SCALE GENOMIC DNA]</scope>
    <source>
        <strain evidence="9 10">CCUG 43427</strain>
    </source>
</reference>
<evidence type="ECO:0000256" key="5">
    <source>
        <dbReference type="ARBA" id="ARBA00022989"/>
    </source>
</evidence>
<dbReference type="RefSeq" id="WP_109347436.1">
    <property type="nucleotide sequence ID" value="NZ_CP029343.1"/>
</dbReference>
<feature type="compositionally biased region" description="Pro residues" evidence="7">
    <location>
        <begin position="1"/>
        <end position="18"/>
    </location>
</feature>
<proteinExistence type="inferred from homology"/>
<evidence type="ECO:0000256" key="4">
    <source>
        <dbReference type="ARBA" id="ARBA00022692"/>
    </source>
</evidence>
<evidence type="ECO:0000256" key="8">
    <source>
        <dbReference type="SAM" id="Phobius"/>
    </source>
</evidence>
<evidence type="ECO:0000256" key="2">
    <source>
        <dbReference type="ARBA" id="ARBA00005262"/>
    </source>
</evidence>
<dbReference type="InterPro" id="IPR003370">
    <property type="entry name" value="Chromate_transpt"/>
</dbReference>
<evidence type="ECO:0000313" key="10">
    <source>
        <dbReference type="Proteomes" id="UP000245820"/>
    </source>
</evidence>
<sequence>MSASPLPLPPSAPQPVPSAPAAEPDRPRPTSLTDLFVSFTLIALQGFGGVLAVIQQQVVERKRWMSNEEFVEEWSVAQIMPGPNVCNLAMMIGARHFGLAGAMSALAGILTVPLILVLCLALVYAQFATQPQLQGALRGMAAVAAGLIAATGLRMSVALTRNVIPLAACIAIAATGFVLLAWIHVPLAAVIGLLGGLGCLLAWRRLKP</sequence>
<organism evidence="9 10">
    <name type="scientific">Massilia oculi</name>
    <dbReference type="NCBI Taxonomy" id="945844"/>
    <lineage>
        <taxon>Bacteria</taxon>
        <taxon>Pseudomonadati</taxon>
        <taxon>Pseudomonadota</taxon>
        <taxon>Betaproteobacteria</taxon>
        <taxon>Burkholderiales</taxon>
        <taxon>Oxalobacteraceae</taxon>
        <taxon>Telluria group</taxon>
        <taxon>Massilia</taxon>
    </lineage>
</organism>
<feature type="transmembrane region" description="Helical" evidence="8">
    <location>
        <begin position="163"/>
        <end position="183"/>
    </location>
</feature>
<comment type="subcellular location">
    <subcellularLocation>
        <location evidence="1">Cell membrane</location>
        <topology evidence="1">Multi-pass membrane protein</topology>
    </subcellularLocation>
</comment>